<dbReference type="NCBIfam" id="NF041518">
    <property type="entry name" value="choice_anch_Q"/>
    <property type="match status" value="1"/>
</dbReference>
<evidence type="ECO:0000313" key="3">
    <source>
        <dbReference type="Proteomes" id="UP000321291"/>
    </source>
</evidence>
<evidence type="ECO:0000313" key="2">
    <source>
        <dbReference type="EMBL" id="QEC70857.1"/>
    </source>
</evidence>
<protein>
    <submittedName>
        <fullName evidence="2">T9SS type A sorting domain-containing protein</fullName>
    </submittedName>
</protein>
<dbReference type="InterPro" id="IPR012334">
    <property type="entry name" value="Pectin_lyas_fold"/>
</dbReference>
<dbReference type="Gene3D" id="2.160.20.10">
    <property type="entry name" value="Single-stranded right-handed beta-helix, Pectin lyase-like"/>
    <property type="match status" value="1"/>
</dbReference>
<organism evidence="2 3">
    <name type="scientific">Arachidicoccus ginsenosidivorans</name>
    <dbReference type="NCBI Taxonomy" id="496057"/>
    <lineage>
        <taxon>Bacteria</taxon>
        <taxon>Pseudomonadati</taxon>
        <taxon>Bacteroidota</taxon>
        <taxon>Chitinophagia</taxon>
        <taxon>Chitinophagales</taxon>
        <taxon>Chitinophagaceae</taxon>
        <taxon>Arachidicoccus</taxon>
    </lineage>
</organism>
<dbReference type="KEGG" id="agi:FSB73_03345"/>
<name>A0A5B8VGX5_9BACT</name>
<dbReference type="EMBL" id="CP042434">
    <property type="protein sequence ID" value="QEC70857.1"/>
    <property type="molecule type" value="Genomic_DNA"/>
</dbReference>
<evidence type="ECO:0000259" key="1">
    <source>
        <dbReference type="Pfam" id="PF18962"/>
    </source>
</evidence>
<sequence length="455" mass="47574">MEAAIDAAIAGDSIFVATAVYQPAAGTSFGMREGVKIFGGFAGTESSFSQRNLINKATLKGNGGSVIINNHSHLTAAAVLDGFIITGGRNAAYGGGIFNSYVSPVIRNCMIENNSAQFDGGGIFNGGSATPSIVNCIVSANTSGSYGAGIANEQSNAYIINSTIYGNNTAGSGGGIFNNQANPVITNTIVWNNTSTDAGGGIFNANGGMPVVSYSNIQDQVLSGAGNISQDPLFTDPASGVFSLQSTSPLIDAGTPDTTGLLIGNTDIAGAKRIAGAAIDMGAYEHSDIPLPVTLITFSGKLQNRTTHLQWQTGVEEDLHYFELQKGLSGENFTTISTVQAKGDNSDYSVNAAQTEASAGYRLKMVDKSGKVQYSKVIWLSQNAADKLFAYPNPAKSYIKINMQHPEMVRIFNATGKLVKAVQLEAGINQIYISDLASGLYFIIAGDSRVSFLKQ</sequence>
<dbReference type="Proteomes" id="UP000321291">
    <property type="component" value="Chromosome"/>
</dbReference>
<dbReference type="OrthoDB" id="9805017at2"/>
<dbReference type="InterPro" id="IPR059226">
    <property type="entry name" value="Choice_anch_Q_dom"/>
</dbReference>
<feature type="domain" description="Secretion system C-terminal sorting" evidence="1">
    <location>
        <begin position="391"/>
        <end position="445"/>
    </location>
</feature>
<dbReference type="SUPFAM" id="SSF51126">
    <property type="entry name" value="Pectin lyase-like"/>
    <property type="match status" value="1"/>
</dbReference>
<dbReference type="RefSeq" id="WP_146780117.1">
    <property type="nucleotide sequence ID" value="NZ_CP042434.1"/>
</dbReference>
<dbReference type="Pfam" id="PF18962">
    <property type="entry name" value="Por_Secre_tail"/>
    <property type="match status" value="1"/>
</dbReference>
<reference evidence="2 3" key="1">
    <citation type="journal article" date="2017" name="Int. J. Syst. Evol. Microbiol.">
        <title>Arachidicoccus ginsenosidivorans sp. nov., with ginsenoside-converting activity isolated from ginseng cultivating soil.</title>
        <authorList>
            <person name="Siddiqi M.Z."/>
            <person name="Aslam Z."/>
            <person name="Im W.T."/>
        </authorList>
    </citation>
    <scope>NUCLEOTIDE SEQUENCE [LARGE SCALE GENOMIC DNA]</scope>
    <source>
        <strain evidence="2 3">Gsoil 809</strain>
    </source>
</reference>
<dbReference type="InterPro" id="IPR011050">
    <property type="entry name" value="Pectin_lyase_fold/virulence"/>
</dbReference>
<proteinExistence type="predicted"/>
<dbReference type="NCBIfam" id="TIGR04183">
    <property type="entry name" value="Por_Secre_tail"/>
    <property type="match status" value="1"/>
</dbReference>
<accession>A0A5B8VGX5</accession>
<keyword evidence="3" id="KW-1185">Reference proteome</keyword>
<dbReference type="InterPro" id="IPR026444">
    <property type="entry name" value="Secre_tail"/>
</dbReference>
<gene>
    <name evidence="2" type="ORF">FSB73_03345</name>
</gene>
<dbReference type="AlphaFoldDB" id="A0A5B8VGX5"/>